<organism evidence="2 3">
    <name type="scientific">Elysia marginata</name>
    <dbReference type="NCBI Taxonomy" id="1093978"/>
    <lineage>
        <taxon>Eukaryota</taxon>
        <taxon>Metazoa</taxon>
        <taxon>Spiralia</taxon>
        <taxon>Lophotrochozoa</taxon>
        <taxon>Mollusca</taxon>
        <taxon>Gastropoda</taxon>
        <taxon>Heterobranchia</taxon>
        <taxon>Euthyneura</taxon>
        <taxon>Panpulmonata</taxon>
        <taxon>Sacoglossa</taxon>
        <taxon>Placobranchoidea</taxon>
        <taxon>Plakobranchidae</taxon>
        <taxon>Elysia</taxon>
    </lineage>
</organism>
<dbReference type="EMBL" id="BMAT01000737">
    <property type="protein sequence ID" value="GFR72339.1"/>
    <property type="molecule type" value="Genomic_DNA"/>
</dbReference>
<evidence type="ECO:0000259" key="1">
    <source>
        <dbReference type="Pfam" id="PF17919"/>
    </source>
</evidence>
<dbReference type="FunFam" id="3.30.70.270:FF:000115">
    <property type="entry name" value="Polyprotein of retroviral origin, putative"/>
    <property type="match status" value="1"/>
</dbReference>
<protein>
    <submittedName>
        <fullName evidence="2">Pol polyprotein</fullName>
    </submittedName>
</protein>
<dbReference type="Proteomes" id="UP000762676">
    <property type="component" value="Unassembled WGS sequence"/>
</dbReference>
<dbReference type="PANTHER" id="PTHR33064:SF37">
    <property type="entry name" value="RIBONUCLEASE H"/>
    <property type="match status" value="1"/>
</dbReference>
<dbReference type="InterPro" id="IPR043502">
    <property type="entry name" value="DNA/RNA_pol_sf"/>
</dbReference>
<dbReference type="Gene3D" id="3.30.70.270">
    <property type="match status" value="1"/>
</dbReference>
<dbReference type="InterPro" id="IPR041577">
    <property type="entry name" value="RT_RNaseH_2"/>
</dbReference>
<dbReference type="Pfam" id="PF17919">
    <property type="entry name" value="RT_RNaseH_2"/>
    <property type="match status" value="1"/>
</dbReference>
<evidence type="ECO:0000313" key="3">
    <source>
        <dbReference type="Proteomes" id="UP000762676"/>
    </source>
</evidence>
<dbReference type="Gene3D" id="3.10.20.370">
    <property type="match status" value="1"/>
</dbReference>
<sequence>MYQAAVDEGPPTSSSAISAASLTVIEDIEGEHFNESDCETLPELGGWGSNETVNDLQYGTISLQDENVEKVRNAPRPKTKKEVRAFLGLVGYYKEFVPNFAAISAPLSDLVRKGQPNTVNWSDSQEKAYNALKFAVTSKPVLQLPDIDKRFILRTDASGRGLGAALMQESDGMLSPVSYASKKLIDREQKYSLRKHNYKLPYRERRVSSGAIGRAVDRYVRGPGFDPQSGLNFICSPVPTQHLMGS</sequence>
<accession>A0AAV4FHC6</accession>
<gene>
    <name evidence="2" type="ORF">ElyMa_000377000</name>
</gene>
<comment type="caution">
    <text evidence="2">The sequence shown here is derived from an EMBL/GenBank/DDBJ whole genome shotgun (WGS) entry which is preliminary data.</text>
</comment>
<name>A0AAV4FHC6_9GAST</name>
<dbReference type="SUPFAM" id="SSF56672">
    <property type="entry name" value="DNA/RNA polymerases"/>
    <property type="match status" value="1"/>
</dbReference>
<dbReference type="PANTHER" id="PTHR33064">
    <property type="entry name" value="POL PROTEIN"/>
    <property type="match status" value="1"/>
</dbReference>
<evidence type="ECO:0000313" key="2">
    <source>
        <dbReference type="EMBL" id="GFR72339.1"/>
    </source>
</evidence>
<dbReference type="InterPro" id="IPR051320">
    <property type="entry name" value="Viral_Replic_Matur_Polypro"/>
</dbReference>
<feature type="domain" description="Reverse transcriptase/retrotransposon-derived protein RNase H-like" evidence="1">
    <location>
        <begin position="121"/>
        <end position="195"/>
    </location>
</feature>
<dbReference type="InterPro" id="IPR043128">
    <property type="entry name" value="Rev_trsase/Diguanyl_cyclase"/>
</dbReference>
<proteinExistence type="predicted"/>
<reference evidence="2 3" key="1">
    <citation type="journal article" date="2021" name="Elife">
        <title>Chloroplast acquisition without the gene transfer in kleptoplastic sea slugs, Plakobranchus ocellatus.</title>
        <authorList>
            <person name="Maeda T."/>
            <person name="Takahashi S."/>
            <person name="Yoshida T."/>
            <person name="Shimamura S."/>
            <person name="Takaki Y."/>
            <person name="Nagai Y."/>
            <person name="Toyoda A."/>
            <person name="Suzuki Y."/>
            <person name="Arimoto A."/>
            <person name="Ishii H."/>
            <person name="Satoh N."/>
            <person name="Nishiyama T."/>
            <person name="Hasebe M."/>
            <person name="Maruyama T."/>
            <person name="Minagawa J."/>
            <person name="Obokata J."/>
            <person name="Shigenobu S."/>
        </authorList>
    </citation>
    <scope>NUCLEOTIDE SEQUENCE [LARGE SCALE GENOMIC DNA]</scope>
</reference>
<keyword evidence="3" id="KW-1185">Reference proteome</keyword>
<dbReference type="AlphaFoldDB" id="A0AAV4FHC6"/>